<proteinExistence type="predicted"/>
<protein>
    <submittedName>
        <fullName evidence="3">CocE/NonD family hydrolase</fullName>
    </submittedName>
</protein>
<dbReference type="InterPro" id="IPR013736">
    <property type="entry name" value="Xaa-Pro_dipept_C"/>
</dbReference>
<name>A0ABW0Q9W9_9BURK</name>
<reference evidence="4" key="1">
    <citation type="journal article" date="2019" name="Int. J. Syst. Evol. Microbiol.">
        <title>The Global Catalogue of Microorganisms (GCM) 10K type strain sequencing project: providing services to taxonomists for standard genome sequencing and annotation.</title>
        <authorList>
            <consortium name="The Broad Institute Genomics Platform"/>
            <consortium name="The Broad Institute Genome Sequencing Center for Infectious Disease"/>
            <person name="Wu L."/>
            <person name="Ma J."/>
        </authorList>
    </citation>
    <scope>NUCLEOTIDE SEQUENCE [LARGE SCALE GENOMIC DNA]</scope>
    <source>
        <strain evidence="4">CGMCC 4.7277</strain>
    </source>
</reference>
<dbReference type="NCBIfam" id="TIGR00976">
    <property type="entry name" value="CocE_NonD"/>
    <property type="match status" value="1"/>
</dbReference>
<dbReference type="InterPro" id="IPR029058">
    <property type="entry name" value="AB_hydrolase_fold"/>
</dbReference>
<dbReference type="Pfam" id="PF08530">
    <property type="entry name" value="PepX_C"/>
    <property type="match status" value="1"/>
</dbReference>
<dbReference type="InterPro" id="IPR005674">
    <property type="entry name" value="CocE/Ser_esterase"/>
</dbReference>
<comment type="caution">
    <text evidence="3">The sequence shown here is derived from an EMBL/GenBank/DDBJ whole genome shotgun (WGS) entry which is preliminary data.</text>
</comment>
<evidence type="ECO:0000313" key="4">
    <source>
        <dbReference type="Proteomes" id="UP001596084"/>
    </source>
</evidence>
<dbReference type="InterPro" id="IPR008979">
    <property type="entry name" value="Galactose-bd-like_sf"/>
</dbReference>
<accession>A0ABW0Q9W9</accession>
<dbReference type="InterPro" id="IPR050585">
    <property type="entry name" value="Xaa-Pro_dipeptidyl-ppase/CocE"/>
</dbReference>
<dbReference type="Gene3D" id="3.40.50.1820">
    <property type="entry name" value="alpha/beta hydrolase"/>
    <property type="match status" value="1"/>
</dbReference>
<dbReference type="Proteomes" id="UP001596084">
    <property type="component" value="Unassembled WGS sequence"/>
</dbReference>
<evidence type="ECO:0000313" key="3">
    <source>
        <dbReference type="EMBL" id="MFC5520677.1"/>
    </source>
</evidence>
<sequence>MKKLKQIQEAARVGSTARAHDVVTQGGVMVVMRDGVRLATDVYLPACNGQPLAGPFPVLVERTPYGKNNEANRERTARDPRPVPRADIAAWFGRRGYVVVLQDCRGRFASEGVFTKYLGEADDGFDTLAWIAQQPWCNGRIGTLGLSYAAHTQTALVSRHPPGLAAMFLDCGGFANAYRGGIRHGGAFELKQATWAYTNAQRTGPAQRDPVIQAALAAEDIAAWFTAMPWKRGHSPLKWVPEYEHYLFEQWEHGNFDAYWRQPELYAAGHYDRFDGIPTLLMCGWWDPYAQTTTDNYLGISRRKEGIARLVLGPWTHGERSVTYAGDVDFGPQATLDGTLAENHLAFRLAWFDRWLKSDAEGGNLSAADDPAVRYFRMGGGSGHRTAGGRLDHGGAWRTASGWPLPGTEFRPYFLQADGTLQCQVPMEEAVLAFDFDPAHPVPTIGGSITSGEPLMTAGAYDQRTQHGIFGAQPPYLPLAARRDILVFETSPLEEDMEVTGPVVIRLWISSSAPDTDFTAKLIDVHPPNADYPQGYAMNLTDGILRSRYRRSWENPELLSPGEIAEITIEPMPTSNLFKKGHRIRLDISSSNFPRFDVNPNTGEPEGRAQRSQAAVNRVHVSAAYPSQLLLPIVSQPGADGH</sequence>
<dbReference type="PANTHER" id="PTHR43056:SF10">
    <property type="entry name" value="COCE_NOND FAMILY, PUTATIVE (AFU_ORTHOLOGUE AFUA_7G00600)-RELATED"/>
    <property type="match status" value="1"/>
</dbReference>
<dbReference type="SMART" id="SM00939">
    <property type="entry name" value="PepX_C"/>
    <property type="match status" value="1"/>
</dbReference>
<dbReference type="Gene3D" id="1.10.3020.10">
    <property type="entry name" value="alpha-amino acid ester hydrolase ( Helical cap domain)"/>
    <property type="match status" value="1"/>
</dbReference>
<dbReference type="SUPFAM" id="SSF49785">
    <property type="entry name" value="Galactose-binding domain-like"/>
    <property type="match status" value="1"/>
</dbReference>
<dbReference type="InterPro" id="IPR000383">
    <property type="entry name" value="Xaa-Pro-like_dom"/>
</dbReference>
<evidence type="ECO:0000256" key="1">
    <source>
        <dbReference type="ARBA" id="ARBA00022801"/>
    </source>
</evidence>
<evidence type="ECO:0000259" key="2">
    <source>
        <dbReference type="SMART" id="SM00939"/>
    </source>
</evidence>
<keyword evidence="1 3" id="KW-0378">Hydrolase</keyword>
<dbReference type="RefSeq" id="WP_068831217.1">
    <property type="nucleotide sequence ID" value="NZ_JBHSMX010000011.1"/>
</dbReference>
<dbReference type="Pfam" id="PF02129">
    <property type="entry name" value="Peptidase_S15"/>
    <property type="match status" value="1"/>
</dbReference>
<gene>
    <name evidence="3" type="ORF">ACFPP7_07070</name>
</gene>
<dbReference type="PANTHER" id="PTHR43056">
    <property type="entry name" value="PEPTIDASE S9 PROLYL OLIGOPEPTIDASE"/>
    <property type="match status" value="1"/>
</dbReference>
<dbReference type="Gene3D" id="2.60.120.260">
    <property type="entry name" value="Galactose-binding domain-like"/>
    <property type="match status" value="1"/>
</dbReference>
<dbReference type="SUPFAM" id="SSF53474">
    <property type="entry name" value="alpha/beta-Hydrolases"/>
    <property type="match status" value="1"/>
</dbReference>
<organism evidence="3 4">
    <name type="scientific">Polaromonas jejuensis</name>
    <dbReference type="NCBI Taxonomy" id="457502"/>
    <lineage>
        <taxon>Bacteria</taxon>
        <taxon>Pseudomonadati</taxon>
        <taxon>Pseudomonadota</taxon>
        <taxon>Betaproteobacteria</taxon>
        <taxon>Burkholderiales</taxon>
        <taxon>Comamonadaceae</taxon>
        <taxon>Polaromonas</taxon>
    </lineage>
</organism>
<dbReference type="GO" id="GO:0016787">
    <property type="term" value="F:hydrolase activity"/>
    <property type="evidence" value="ECO:0007669"/>
    <property type="project" value="UniProtKB-KW"/>
</dbReference>
<dbReference type="EMBL" id="JBHSMX010000011">
    <property type="protein sequence ID" value="MFC5520677.1"/>
    <property type="molecule type" value="Genomic_DNA"/>
</dbReference>
<feature type="domain" description="Xaa-Pro dipeptidyl-peptidase C-terminal" evidence="2">
    <location>
        <begin position="349"/>
        <end position="630"/>
    </location>
</feature>
<keyword evidence="4" id="KW-1185">Reference proteome</keyword>